<keyword evidence="2" id="KW-1185">Reference proteome</keyword>
<dbReference type="PANTHER" id="PTHR33361:SF2">
    <property type="entry name" value="DUF885 DOMAIN-CONTAINING PROTEIN"/>
    <property type="match status" value="1"/>
</dbReference>
<dbReference type="PANTHER" id="PTHR33361">
    <property type="entry name" value="GLR0591 PROTEIN"/>
    <property type="match status" value="1"/>
</dbReference>
<organism evidence="1 2">
    <name type="scientific">Longivirga aurantiaca</name>
    <dbReference type="NCBI Taxonomy" id="1837743"/>
    <lineage>
        <taxon>Bacteria</taxon>
        <taxon>Bacillati</taxon>
        <taxon>Actinomycetota</taxon>
        <taxon>Actinomycetes</taxon>
        <taxon>Sporichthyales</taxon>
        <taxon>Sporichthyaceae</taxon>
        <taxon>Longivirga</taxon>
    </lineage>
</organism>
<evidence type="ECO:0000313" key="2">
    <source>
        <dbReference type="Proteomes" id="UP001596138"/>
    </source>
</evidence>
<accession>A0ABW1T409</accession>
<dbReference type="EMBL" id="JBHSTI010000008">
    <property type="protein sequence ID" value="MFC6238597.1"/>
    <property type="molecule type" value="Genomic_DNA"/>
</dbReference>
<proteinExistence type="predicted"/>
<name>A0ABW1T409_9ACTN</name>
<dbReference type="InterPro" id="IPR010281">
    <property type="entry name" value="DUF885"/>
</dbReference>
<dbReference type="RefSeq" id="WP_386766941.1">
    <property type="nucleotide sequence ID" value="NZ_JBHSTI010000008.1"/>
</dbReference>
<protein>
    <submittedName>
        <fullName evidence="1">DUF885 domain-containing protein</fullName>
    </submittedName>
</protein>
<evidence type="ECO:0000313" key="1">
    <source>
        <dbReference type="EMBL" id="MFC6238597.1"/>
    </source>
</evidence>
<dbReference type="Pfam" id="PF05960">
    <property type="entry name" value="DUF885"/>
    <property type="match status" value="1"/>
</dbReference>
<gene>
    <name evidence="1" type="ORF">ACFQGU_11970</name>
</gene>
<dbReference type="Proteomes" id="UP001596138">
    <property type="component" value="Unassembled WGS sequence"/>
</dbReference>
<sequence length="567" mass="61929">MSQVFDLASRIVDGTAAGHPIFATYMGVPGFDHLLTDQSPAAYDARAEQARGWLAELDTLPVENDDDRLAVAVMRERLESRLAVHDLRLHLRDVNVLGCPVQHNRNVFTMMPTADDADWAVIAARLEQVPGALAGLREAYEAGIAEGVLPARRQVLGAAQMAAVCAGREASAGTEPTPWFGTYVAGYAGDDDALRARLEASAAAATAAYADLADWMRGTYADAAVDEDGVGADVYRTMARVYSGTDIDPQETYAWGWADLAEITRRMNDCAARLYGGVTPFEAMERLDADPEWTIEGAEDARAWLQQVTDGTTASFNGTYFDIPDQMLRCEAMLAPAGAAAAPYYTAPSEDFSRPGRTWLPVVDTSFRKWWLLSVWYHEAVPGHHLQLGYVKTQTDRLSRFQRMEFISGNGEGWALYAERLMDELGYFSEAATELGYLSNQALRAARVVIDIGLHLGLAIPADIDPVLVEGLAADPRGRVWDADIARDFLRVRGLQTPAFAASEIDRYLGLPGQAICYKVGEREWLAARADAQAAAGESFDLKAWHMRALALGSVGLSVLREELARV</sequence>
<comment type="caution">
    <text evidence="1">The sequence shown here is derived from an EMBL/GenBank/DDBJ whole genome shotgun (WGS) entry which is preliminary data.</text>
</comment>
<reference evidence="2" key="1">
    <citation type="journal article" date="2019" name="Int. J. Syst. Evol. Microbiol.">
        <title>The Global Catalogue of Microorganisms (GCM) 10K type strain sequencing project: providing services to taxonomists for standard genome sequencing and annotation.</title>
        <authorList>
            <consortium name="The Broad Institute Genomics Platform"/>
            <consortium name="The Broad Institute Genome Sequencing Center for Infectious Disease"/>
            <person name="Wu L."/>
            <person name="Ma J."/>
        </authorList>
    </citation>
    <scope>NUCLEOTIDE SEQUENCE [LARGE SCALE GENOMIC DNA]</scope>
    <source>
        <strain evidence="2">CGMCC 4.7317</strain>
    </source>
</reference>